<evidence type="ECO:0000313" key="3">
    <source>
        <dbReference type="Proteomes" id="UP000653358"/>
    </source>
</evidence>
<dbReference type="EMBL" id="WJBB01000020">
    <property type="protein sequence ID" value="MBC3798052.1"/>
    <property type="molecule type" value="Genomic_DNA"/>
</dbReference>
<dbReference type="Pfam" id="PF01557">
    <property type="entry name" value="FAA_hydrolase"/>
    <property type="match status" value="1"/>
</dbReference>
<comment type="caution">
    <text evidence="2">The sequence shown here is derived from an EMBL/GenBank/DDBJ whole genome shotgun (WGS) entry which is preliminary data.</text>
</comment>
<dbReference type="InterPro" id="IPR036663">
    <property type="entry name" value="Fumarylacetoacetase_C_sf"/>
</dbReference>
<dbReference type="SUPFAM" id="SSF56529">
    <property type="entry name" value="FAH"/>
    <property type="match status" value="1"/>
</dbReference>
<dbReference type="Gene3D" id="3.90.850.10">
    <property type="entry name" value="Fumarylacetoacetase-like, C-terminal domain"/>
    <property type="match status" value="1"/>
</dbReference>
<evidence type="ECO:0000313" key="2">
    <source>
        <dbReference type="EMBL" id="MBC3798052.1"/>
    </source>
</evidence>
<reference evidence="2 3" key="1">
    <citation type="journal article" date="2020" name="mSystems">
        <title>Defining Genomic and Predicted Metabolic Features of the Acetobacterium Genus.</title>
        <authorList>
            <person name="Ross D.E."/>
            <person name="Marshall C.W."/>
            <person name="Gulliver D."/>
            <person name="May H.D."/>
            <person name="Norman R.S."/>
        </authorList>
    </citation>
    <scope>NUCLEOTIDE SEQUENCE [LARGE SCALE GENOMIC DNA]</scope>
    <source>
        <strain evidence="2 3">DSM 9173</strain>
    </source>
</reference>
<name>A0ABR6WNS1_9FIRM</name>
<dbReference type="Proteomes" id="UP000653358">
    <property type="component" value="Unassembled WGS sequence"/>
</dbReference>
<keyword evidence="3" id="KW-1185">Reference proteome</keyword>
<accession>A0ABR6WNS1</accession>
<evidence type="ECO:0000259" key="1">
    <source>
        <dbReference type="Pfam" id="PF01557"/>
    </source>
</evidence>
<feature type="domain" description="Fumarylacetoacetase-like C-terminal" evidence="1">
    <location>
        <begin position="5"/>
        <end position="73"/>
    </location>
</feature>
<organism evidence="2 3">
    <name type="scientific">Acetobacterium tundrae</name>
    <dbReference type="NCBI Taxonomy" id="132932"/>
    <lineage>
        <taxon>Bacteria</taxon>
        <taxon>Bacillati</taxon>
        <taxon>Bacillota</taxon>
        <taxon>Clostridia</taxon>
        <taxon>Eubacteriales</taxon>
        <taxon>Eubacteriaceae</taxon>
        <taxon>Acetobacterium</taxon>
    </lineage>
</organism>
<dbReference type="InterPro" id="IPR011234">
    <property type="entry name" value="Fumarylacetoacetase-like_C"/>
</dbReference>
<sequence>MSDKVATSQLNEFLYGIGEAVSYASKGETIYPEEFMGTGIIPDCSGLENSYLLKDGDCIRMEIDQIGFVENIVRKQSNE</sequence>
<gene>
    <name evidence="2" type="ORF">GH807_13475</name>
</gene>
<proteinExistence type="predicted"/>
<protein>
    <recommendedName>
        <fullName evidence="1">Fumarylacetoacetase-like C-terminal domain-containing protein</fullName>
    </recommendedName>
</protein>